<dbReference type="NCBIfam" id="NF033819">
    <property type="entry name" value="IS66_TnpB"/>
    <property type="match status" value="1"/>
</dbReference>
<dbReference type="RefSeq" id="WP_014748777.1">
    <property type="nucleotide sequence ID" value="NC_017963.1"/>
</dbReference>
<dbReference type="PANTHER" id="PTHR36455">
    <property type="match status" value="1"/>
</dbReference>
<evidence type="ECO:0000313" key="1">
    <source>
        <dbReference type="EMBL" id="AFK60571.1"/>
    </source>
</evidence>
<dbReference type="EMBL" id="CP003586">
    <property type="protein sequence ID" value="AFK60571.1"/>
    <property type="molecule type" value="Genomic_DNA"/>
</dbReference>
<dbReference type="InterPro" id="IPR008878">
    <property type="entry name" value="Transposase_IS66_Orf2"/>
</dbReference>
<dbReference type="PANTHER" id="PTHR36455:SF1">
    <property type="entry name" value="BLR8292 PROTEIN"/>
    <property type="match status" value="1"/>
</dbReference>
<organism evidence="1 2">
    <name type="scientific">Enterococcus faecium (strain ATCC BAA-472 / TX0016 / DO)</name>
    <dbReference type="NCBI Taxonomy" id="333849"/>
    <lineage>
        <taxon>Bacteria</taxon>
        <taxon>Bacillati</taxon>
        <taxon>Bacillota</taxon>
        <taxon>Bacilli</taxon>
        <taxon>Lactobacillales</taxon>
        <taxon>Enterococcaceae</taxon>
        <taxon>Enterococcus</taxon>
    </lineage>
</organism>
<reference evidence="1 2" key="1">
    <citation type="journal article" date="2012" name="BMC Microbiol.">
        <title>Complete genome sequence of Enterococcus faecium strain TX16 and comparative genomic analysis of Enterococcus faecium genomes.</title>
        <authorList>
            <person name="Qin X."/>
            <person name="Galloway-Pena J.R."/>
            <person name="Sillanpaa J."/>
            <person name="Hyeob Roh J."/>
            <person name="Nallapareddy S.R."/>
            <person name="Chowdhury S."/>
            <person name="Bourgogne A."/>
            <person name="Choudhury T."/>
            <person name="Munzy D.M."/>
            <person name="Buhay C.J."/>
            <person name="Ding Y."/>
            <person name="Dugan-Rocha S."/>
            <person name="Liu W."/>
            <person name="Kovar C."/>
            <person name="Sodergren E."/>
            <person name="Highlander S."/>
            <person name="Petrosino J.F."/>
            <person name="Worley K.C."/>
            <person name="Gibbs R.A."/>
            <person name="Weinstock G.M."/>
            <person name="Murray B.E."/>
        </authorList>
    </citation>
    <scope>NUCLEOTIDE SEQUENCE [LARGE SCALE GENOMIC DNA]</scope>
    <source>
        <strain evidence="2">ATCC BAA-472 / TX0016 / DO</strain>
        <plasmid evidence="1">3</plasmid>
    </source>
</reference>
<dbReference type="Pfam" id="PF05717">
    <property type="entry name" value="TnpB_IS66"/>
    <property type="match status" value="1"/>
</dbReference>
<geneLocation type="plasmid" evidence="1 2">
    <name>3</name>
</geneLocation>
<proteinExistence type="predicted"/>
<evidence type="ECO:0000313" key="2">
    <source>
        <dbReference type="Proteomes" id="UP000005269"/>
    </source>
</evidence>
<protein>
    <submittedName>
        <fullName evidence="1">Transposase</fullName>
    </submittedName>
</protein>
<accession>I3U6D3</accession>
<dbReference type="KEGG" id="efu:HMPREF0351_12947"/>
<gene>
    <name evidence="1" type="ORF">HMPREF0351_12947</name>
</gene>
<dbReference type="HOGENOM" id="CLU_128110_0_2_9"/>
<dbReference type="Proteomes" id="UP000005269">
    <property type="component" value="Plasmid 3"/>
</dbReference>
<sequence>MLYDLLQTKHIYIVCGKTDLRKGIDGLASLIQQEYQLELYEDAVFLFCGNRQDRFKLLYWDGDGFLLCYKRIENGKLKWPRTKDEVRTLTNQQVRWLLEGLSIDQPRAILPGKKGVFQAGGLTQKMC</sequence>
<name>I3U6D3_ENTFD</name>
<keyword evidence="2" id="KW-1185">Reference proteome</keyword>
<keyword evidence="1" id="KW-0614">Plasmid</keyword>
<dbReference type="AlphaFoldDB" id="I3U6D3"/>